<dbReference type="VEuPathDB" id="MicrosporidiaDB:H312_00130"/>
<dbReference type="HOGENOM" id="CLU_2512200_0_0_1"/>
<dbReference type="InterPro" id="IPR042266">
    <property type="entry name" value="PPPDE_sf"/>
</dbReference>
<dbReference type="PROSITE" id="PS51858">
    <property type="entry name" value="PPPDE"/>
    <property type="match status" value="1"/>
</dbReference>
<keyword evidence="3" id="KW-0378">Hydrolase</keyword>
<dbReference type="Gene3D" id="3.90.1720.30">
    <property type="entry name" value="PPPDE domains"/>
    <property type="match status" value="1"/>
</dbReference>
<dbReference type="AlphaFoldDB" id="A0A059F5T0"/>
<evidence type="ECO:0000259" key="4">
    <source>
        <dbReference type="PROSITE" id="PS51858"/>
    </source>
</evidence>
<accession>A0A059F5T0</accession>
<evidence type="ECO:0000313" key="5">
    <source>
        <dbReference type="EMBL" id="KCZ82472.1"/>
    </source>
</evidence>
<evidence type="ECO:0000256" key="3">
    <source>
        <dbReference type="ARBA" id="ARBA00022801"/>
    </source>
</evidence>
<comment type="similarity">
    <text evidence="1">Belongs to the DeSI family.</text>
</comment>
<dbReference type="InterPro" id="IPR008580">
    <property type="entry name" value="PPPDE_dom"/>
</dbReference>
<dbReference type="Pfam" id="PF05903">
    <property type="entry name" value="Peptidase_C97"/>
    <property type="match status" value="1"/>
</dbReference>
<protein>
    <recommendedName>
        <fullName evidence="4">PPPDE domain-containing protein</fullName>
    </recommendedName>
</protein>
<name>A0A059F5T0_9MICR</name>
<keyword evidence="6" id="KW-1185">Reference proteome</keyword>
<dbReference type="PANTHER" id="PTHR12378:SF7">
    <property type="entry name" value="DESUMOYLATING ISOPEPTIDASE 1"/>
    <property type="match status" value="1"/>
</dbReference>
<gene>
    <name evidence="5" type="ORF">H312_00130</name>
</gene>
<evidence type="ECO:0000256" key="2">
    <source>
        <dbReference type="ARBA" id="ARBA00022670"/>
    </source>
</evidence>
<evidence type="ECO:0000256" key="1">
    <source>
        <dbReference type="ARBA" id="ARBA00008140"/>
    </source>
</evidence>
<dbReference type="EMBL" id="KK365130">
    <property type="protein sequence ID" value="KCZ82472.1"/>
    <property type="molecule type" value="Genomic_DNA"/>
</dbReference>
<dbReference type="STRING" id="1288291.A0A059F5T0"/>
<evidence type="ECO:0000313" key="6">
    <source>
        <dbReference type="Proteomes" id="UP000030655"/>
    </source>
</evidence>
<dbReference type="GO" id="GO:0070646">
    <property type="term" value="P:protein modification by small protein removal"/>
    <property type="evidence" value="ECO:0007669"/>
    <property type="project" value="TreeGrafter"/>
</dbReference>
<reference evidence="6" key="1">
    <citation type="submission" date="2013-02" db="EMBL/GenBank/DDBJ databases">
        <authorList>
            <consortium name="The Broad Institute Genome Sequencing Platform"/>
            <person name="Cuomo C."/>
            <person name="Becnel J."/>
            <person name="Sanscrainte N."/>
            <person name="Walker B."/>
            <person name="Young S.K."/>
            <person name="Zeng Q."/>
            <person name="Gargeya S."/>
            <person name="Fitzgerald M."/>
            <person name="Haas B."/>
            <person name="Abouelleil A."/>
            <person name="Alvarado L."/>
            <person name="Arachchi H.M."/>
            <person name="Berlin A.M."/>
            <person name="Chapman S.B."/>
            <person name="Dewar J."/>
            <person name="Goldberg J."/>
            <person name="Griggs A."/>
            <person name="Gujja S."/>
            <person name="Hansen M."/>
            <person name="Howarth C."/>
            <person name="Imamovic A."/>
            <person name="Larimer J."/>
            <person name="McCowan C."/>
            <person name="Murphy C."/>
            <person name="Neiman D."/>
            <person name="Pearson M."/>
            <person name="Priest M."/>
            <person name="Roberts A."/>
            <person name="Saif S."/>
            <person name="Shea T."/>
            <person name="Sisk P."/>
            <person name="Sykes S."/>
            <person name="Wortman J."/>
            <person name="Nusbaum C."/>
            <person name="Birren B."/>
        </authorList>
    </citation>
    <scope>NUCLEOTIDE SEQUENCE [LARGE SCALE GENOMIC DNA]</scope>
    <source>
        <strain evidence="6">PRA339</strain>
    </source>
</reference>
<dbReference type="OrthoDB" id="21221at2759"/>
<sequence>MANIAKEEIVILRIYDLSQGRAKVYAKAFGMDIEGIWHTSVEVFRREYYFQSGVIHSEPGKTHHGEALEKIEFIFKGIKKHQPSL</sequence>
<dbReference type="GO" id="GO:0008233">
    <property type="term" value="F:peptidase activity"/>
    <property type="evidence" value="ECO:0007669"/>
    <property type="project" value="UniProtKB-KW"/>
</dbReference>
<dbReference type="PANTHER" id="PTHR12378">
    <property type="entry name" value="DESUMOYLATING ISOPEPTIDASE"/>
    <property type="match status" value="1"/>
</dbReference>
<feature type="domain" description="PPPDE" evidence="4">
    <location>
        <begin position="8"/>
        <end position="85"/>
    </location>
</feature>
<dbReference type="Proteomes" id="UP000030655">
    <property type="component" value="Unassembled WGS sequence"/>
</dbReference>
<reference evidence="5 6" key="2">
    <citation type="submission" date="2014-03" db="EMBL/GenBank/DDBJ databases">
        <title>The Genome Sequence of Anncaliia algerae insect isolate PRA339.</title>
        <authorList>
            <consortium name="The Broad Institute Genome Sequencing Platform"/>
            <consortium name="The Broad Institute Genome Sequencing Center for Infectious Disease"/>
            <person name="Cuomo C."/>
            <person name="Becnel J."/>
            <person name="Sanscrainte N."/>
            <person name="Walker B."/>
            <person name="Young S.K."/>
            <person name="Zeng Q."/>
            <person name="Gargeya S."/>
            <person name="Fitzgerald M."/>
            <person name="Haas B."/>
            <person name="Abouelleil A."/>
            <person name="Alvarado L."/>
            <person name="Arachchi H.M."/>
            <person name="Berlin A.M."/>
            <person name="Chapman S.B."/>
            <person name="Dewar J."/>
            <person name="Goldberg J."/>
            <person name="Griggs A."/>
            <person name="Gujja S."/>
            <person name="Hansen M."/>
            <person name="Howarth C."/>
            <person name="Imamovic A."/>
            <person name="Larimer J."/>
            <person name="McCowan C."/>
            <person name="Murphy C."/>
            <person name="Neiman D."/>
            <person name="Pearson M."/>
            <person name="Priest M."/>
            <person name="Roberts A."/>
            <person name="Saif S."/>
            <person name="Shea T."/>
            <person name="Sisk P."/>
            <person name="Sykes S."/>
            <person name="Wortman J."/>
            <person name="Nusbaum C."/>
            <person name="Birren B."/>
        </authorList>
    </citation>
    <scope>NUCLEOTIDE SEQUENCE [LARGE SCALE GENOMIC DNA]</scope>
    <source>
        <strain evidence="5 6">PRA339</strain>
    </source>
</reference>
<keyword evidence="2" id="KW-0645">Protease</keyword>
<dbReference type="GO" id="GO:0006508">
    <property type="term" value="P:proteolysis"/>
    <property type="evidence" value="ECO:0007669"/>
    <property type="project" value="UniProtKB-KW"/>
</dbReference>
<proteinExistence type="inferred from homology"/>
<organism evidence="5 6">
    <name type="scientific">Anncaliia algerae PRA339</name>
    <dbReference type="NCBI Taxonomy" id="1288291"/>
    <lineage>
        <taxon>Eukaryota</taxon>
        <taxon>Fungi</taxon>
        <taxon>Fungi incertae sedis</taxon>
        <taxon>Microsporidia</taxon>
        <taxon>Tubulinosematoidea</taxon>
        <taxon>Tubulinosematidae</taxon>
        <taxon>Anncaliia</taxon>
    </lineage>
</organism>